<name>A0A7J8I0Q6_MOLMO</name>
<protein>
    <submittedName>
        <fullName evidence="2">Uncharacterized protein</fullName>
    </submittedName>
</protein>
<comment type="caution">
    <text evidence="2">The sequence shown here is derived from an EMBL/GenBank/DDBJ whole genome shotgun (WGS) entry which is preliminary data.</text>
</comment>
<evidence type="ECO:0000313" key="3">
    <source>
        <dbReference type="Proteomes" id="UP000550707"/>
    </source>
</evidence>
<organism evidence="2 3">
    <name type="scientific">Molossus molossus</name>
    <name type="common">Pallas' mastiff bat</name>
    <name type="synonym">Vespertilio molossus</name>
    <dbReference type="NCBI Taxonomy" id="27622"/>
    <lineage>
        <taxon>Eukaryota</taxon>
        <taxon>Metazoa</taxon>
        <taxon>Chordata</taxon>
        <taxon>Craniata</taxon>
        <taxon>Vertebrata</taxon>
        <taxon>Euteleostomi</taxon>
        <taxon>Mammalia</taxon>
        <taxon>Eutheria</taxon>
        <taxon>Laurasiatheria</taxon>
        <taxon>Chiroptera</taxon>
        <taxon>Yangochiroptera</taxon>
        <taxon>Molossidae</taxon>
        <taxon>Molossus</taxon>
    </lineage>
</organism>
<feature type="region of interest" description="Disordered" evidence="1">
    <location>
        <begin position="48"/>
        <end position="131"/>
    </location>
</feature>
<reference evidence="2 3" key="1">
    <citation type="journal article" date="2020" name="Nature">
        <title>Six reference-quality genomes reveal evolution of bat adaptations.</title>
        <authorList>
            <person name="Jebb D."/>
            <person name="Huang Z."/>
            <person name="Pippel M."/>
            <person name="Hughes G.M."/>
            <person name="Lavrichenko K."/>
            <person name="Devanna P."/>
            <person name="Winkler S."/>
            <person name="Jermiin L.S."/>
            <person name="Skirmuntt E.C."/>
            <person name="Katzourakis A."/>
            <person name="Burkitt-Gray L."/>
            <person name="Ray D.A."/>
            <person name="Sullivan K.A.M."/>
            <person name="Roscito J.G."/>
            <person name="Kirilenko B.M."/>
            <person name="Davalos L.M."/>
            <person name="Corthals A.P."/>
            <person name="Power M.L."/>
            <person name="Jones G."/>
            <person name="Ransome R.D."/>
            <person name="Dechmann D.K.N."/>
            <person name="Locatelli A.G."/>
            <person name="Puechmaille S.J."/>
            <person name="Fedrigo O."/>
            <person name="Jarvis E.D."/>
            <person name="Hiller M."/>
            <person name="Vernes S.C."/>
            <person name="Myers E.W."/>
            <person name="Teeling E.C."/>
        </authorList>
    </citation>
    <scope>NUCLEOTIDE SEQUENCE [LARGE SCALE GENOMIC DNA]</scope>
    <source>
        <strain evidence="2">MMolMol1</strain>
        <tissue evidence="2">Muscle</tissue>
    </source>
</reference>
<accession>A0A7J8I0Q6</accession>
<dbReference type="AlphaFoldDB" id="A0A7J8I0Q6"/>
<gene>
    <name evidence="2" type="ORF">HJG59_010764</name>
</gene>
<keyword evidence="3" id="KW-1185">Reference proteome</keyword>
<sequence length="131" mass="13026">MGRHKPGPLTGSAEDTAAATTPDAATPDAATLDATTVDATTLDAATLDASTPDAATPDAATPDAATPDAATPDAATLDVGPTTALKPCGPGTRLPLRPTSRLGFSSSLHKEAVRGWVPRGNEQKESSTPPA</sequence>
<dbReference type="EMBL" id="JACASF010000005">
    <property type="protein sequence ID" value="KAF6477858.1"/>
    <property type="molecule type" value="Genomic_DNA"/>
</dbReference>
<feature type="compositionally biased region" description="Low complexity" evidence="1">
    <location>
        <begin position="15"/>
        <end position="31"/>
    </location>
</feature>
<evidence type="ECO:0000256" key="1">
    <source>
        <dbReference type="SAM" id="MobiDB-lite"/>
    </source>
</evidence>
<evidence type="ECO:0000313" key="2">
    <source>
        <dbReference type="EMBL" id="KAF6477858.1"/>
    </source>
</evidence>
<dbReference type="InParanoid" id="A0A7J8I0Q6"/>
<dbReference type="Proteomes" id="UP000550707">
    <property type="component" value="Unassembled WGS sequence"/>
</dbReference>
<proteinExistence type="predicted"/>
<feature type="compositionally biased region" description="Low complexity" evidence="1">
    <location>
        <begin position="48"/>
        <end position="78"/>
    </location>
</feature>
<feature type="region of interest" description="Disordered" evidence="1">
    <location>
        <begin position="1"/>
        <end position="31"/>
    </location>
</feature>